<dbReference type="PROSITE" id="PS51186">
    <property type="entry name" value="GNAT"/>
    <property type="match status" value="1"/>
</dbReference>
<organism evidence="2 3">
    <name type="scientific">Undibacterium terreum</name>
    <dbReference type="NCBI Taxonomy" id="1224302"/>
    <lineage>
        <taxon>Bacteria</taxon>
        <taxon>Pseudomonadati</taxon>
        <taxon>Pseudomonadota</taxon>
        <taxon>Betaproteobacteria</taxon>
        <taxon>Burkholderiales</taxon>
        <taxon>Oxalobacteraceae</taxon>
        <taxon>Undibacterium</taxon>
    </lineage>
</organism>
<dbReference type="Proteomes" id="UP000637423">
    <property type="component" value="Unassembled WGS sequence"/>
</dbReference>
<dbReference type="EMBL" id="BMED01000002">
    <property type="protein sequence ID" value="GGC74268.1"/>
    <property type="molecule type" value="Genomic_DNA"/>
</dbReference>
<gene>
    <name evidence="2" type="ORF">GCM10011396_21810</name>
</gene>
<feature type="domain" description="N-acetyltransferase" evidence="1">
    <location>
        <begin position="1"/>
        <end position="118"/>
    </location>
</feature>
<name>A0A916UKH3_9BURK</name>
<dbReference type="InterPro" id="IPR016181">
    <property type="entry name" value="Acyl_CoA_acyltransferase"/>
</dbReference>
<keyword evidence="3" id="KW-1185">Reference proteome</keyword>
<dbReference type="CDD" id="cd04301">
    <property type="entry name" value="NAT_SF"/>
    <property type="match status" value="1"/>
</dbReference>
<protein>
    <recommendedName>
        <fullName evidence="1">N-acetyltransferase domain-containing protein</fullName>
    </recommendedName>
</protein>
<dbReference type="InterPro" id="IPR000182">
    <property type="entry name" value="GNAT_dom"/>
</dbReference>
<comment type="caution">
    <text evidence="2">The sequence shown here is derived from an EMBL/GenBank/DDBJ whole genome shotgun (WGS) entry which is preliminary data.</text>
</comment>
<evidence type="ECO:0000313" key="3">
    <source>
        <dbReference type="Proteomes" id="UP000637423"/>
    </source>
</evidence>
<dbReference type="Pfam" id="PF13673">
    <property type="entry name" value="Acetyltransf_10"/>
    <property type="match status" value="1"/>
</dbReference>
<dbReference type="AlphaFoldDB" id="A0A916UKH3"/>
<evidence type="ECO:0000259" key="1">
    <source>
        <dbReference type="PROSITE" id="PS51186"/>
    </source>
</evidence>
<proteinExistence type="predicted"/>
<evidence type="ECO:0000313" key="2">
    <source>
        <dbReference type="EMBL" id="GGC74268.1"/>
    </source>
</evidence>
<dbReference type="Gene3D" id="3.40.630.30">
    <property type="match status" value="1"/>
</dbReference>
<dbReference type="GO" id="GO:0016747">
    <property type="term" value="F:acyltransferase activity, transferring groups other than amino-acyl groups"/>
    <property type="evidence" value="ECO:0007669"/>
    <property type="project" value="InterPro"/>
</dbReference>
<accession>A0A916UKH3</accession>
<reference evidence="2" key="2">
    <citation type="submission" date="2020-09" db="EMBL/GenBank/DDBJ databases">
        <authorList>
            <person name="Sun Q."/>
            <person name="Zhou Y."/>
        </authorList>
    </citation>
    <scope>NUCLEOTIDE SEQUENCE</scope>
    <source>
        <strain evidence="2">CGMCC 1.10998</strain>
    </source>
</reference>
<reference evidence="2" key="1">
    <citation type="journal article" date="2014" name="Int. J. Syst. Evol. Microbiol.">
        <title>Complete genome sequence of Corynebacterium casei LMG S-19264T (=DSM 44701T), isolated from a smear-ripened cheese.</title>
        <authorList>
            <consortium name="US DOE Joint Genome Institute (JGI-PGF)"/>
            <person name="Walter F."/>
            <person name="Albersmeier A."/>
            <person name="Kalinowski J."/>
            <person name="Ruckert C."/>
        </authorList>
    </citation>
    <scope>NUCLEOTIDE SEQUENCE</scope>
    <source>
        <strain evidence="2">CGMCC 1.10998</strain>
    </source>
</reference>
<dbReference type="SUPFAM" id="SSF55729">
    <property type="entry name" value="Acyl-CoA N-acyltransferases (Nat)"/>
    <property type="match status" value="1"/>
</dbReference>
<sequence length="152" mass="16401">MSKWLGNKTPEILAGWFASAGNYALVADVEADILGVGLLTQAGRIGLCYVTPELRFAGTGKALLGTMEAKAREWGLPFVSLDSTVTAKDFYLRQGYLAGEMRPAKSGIRAISLWKYLDDSLSGPASEPRAEGRPCLCALAGRDGERNLQYKI</sequence>